<dbReference type="AlphaFoldDB" id="A0A9N8HHV7"/>
<dbReference type="Proteomes" id="UP001153069">
    <property type="component" value="Unassembled WGS sequence"/>
</dbReference>
<evidence type="ECO:0000313" key="2">
    <source>
        <dbReference type="Proteomes" id="UP001153069"/>
    </source>
</evidence>
<sequence length="126" mass="14260">MQVHLNNIQGDIQTDFNNMQGQQNSIQANVNTILGVVLGQQDLMDNMQGEVNNIQGKLTNMQARQINLLAFRVDSAIQLLHDNARNLPPLANMPQNRVELDNLTDADFNTLYAFYNIQHDPVETKK</sequence>
<keyword evidence="2" id="KW-1185">Reference proteome</keyword>
<dbReference type="EMBL" id="CAICTM010000734">
    <property type="protein sequence ID" value="CAB9515738.1"/>
    <property type="molecule type" value="Genomic_DNA"/>
</dbReference>
<comment type="caution">
    <text evidence="1">The sequence shown here is derived from an EMBL/GenBank/DDBJ whole genome shotgun (WGS) entry which is preliminary data.</text>
</comment>
<name>A0A9N8HHV7_9STRA</name>
<gene>
    <name evidence="1" type="ORF">SEMRO_735_G194830.1</name>
</gene>
<organism evidence="1 2">
    <name type="scientific">Seminavis robusta</name>
    <dbReference type="NCBI Taxonomy" id="568900"/>
    <lineage>
        <taxon>Eukaryota</taxon>
        <taxon>Sar</taxon>
        <taxon>Stramenopiles</taxon>
        <taxon>Ochrophyta</taxon>
        <taxon>Bacillariophyta</taxon>
        <taxon>Bacillariophyceae</taxon>
        <taxon>Bacillariophycidae</taxon>
        <taxon>Naviculales</taxon>
        <taxon>Naviculaceae</taxon>
        <taxon>Seminavis</taxon>
    </lineage>
</organism>
<accession>A0A9N8HHV7</accession>
<reference evidence="1" key="1">
    <citation type="submission" date="2020-06" db="EMBL/GenBank/DDBJ databases">
        <authorList>
            <consortium name="Plant Systems Biology data submission"/>
        </authorList>
    </citation>
    <scope>NUCLEOTIDE SEQUENCE</scope>
    <source>
        <strain evidence="1">D6</strain>
    </source>
</reference>
<protein>
    <submittedName>
        <fullName evidence="1">Uncharacterized protein</fullName>
    </submittedName>
</protein>
<proteinExistence type="predicted"/>
<evidence type="ECO:0000313" key="1">
    <source>
        <dbReference type="EMBL" id="CAB9515738.1"/>
    </source>
</evidence>